<sequence length="512" mass="58071">MDISSWSASQEAQPPQPGSTEQSSPEHNKPYHSKRPHKKSRTGCHQCKKRKVKCDEDRPSCRSCRLRKAECVYPSPPANIPSPGPTASSPDVISMSPGDDTPDNTGPLISQPLFCPGIMNDTDMKLLWFYTSTTSTSFTVEDSRFNTASDILKTRMVQVAFENPFLMDSLFALASLHMQSLGQECDPSRALAYRARSFAGYRRAVEEANPETYPALIANSLILTALSSQNFRDDDGKELYIIDWMIVWRGIGLVIDLMGVERLFDSGLYALFNRPPIDLEKAAGAIPSNLLFMVSSIKPDDRDYLDVETYYETLKVLGSLYYNLRDGVSPVMMLRIITWFTFVPRHFIQLARERRPRALVIIAYYSAFLKLVHAVWWVRGIGDRSLRDICEYLSPEWQHLLVVPHMARFVSTELEVARVIFEDPTWKPNTPTNLRLDPNSSVTLVDDSGRRVAWTPAQKKLVLMDPKTDETPRWSEDMLPKVPDIPLSPAQWLDDPQSKWKDHPIASQGNDI</sequence>
<name>A0A8H4XCQ8_9HYPO</name>
<feature type="region of interest" description="Disordered" evidence="2">
    <location>
        <begin position="1"/>
        <end position="60"/>
    </location>
</feature>
<evidence type="ECO:0000256" key="2">
    <source>
        <dbReference type="SAM" id="MobiDB-lite"/>
    </source>
</evidence>
<dbReference type="InterPro" id="IPR036864">
    <property type="entry name" value="Zn2-C6_fun-type_DNA-bd_sf"/>
</dbReference>
<proteinExistence type="predicted"/>
<evidence type="ECO:0000313" key="5">
    <source>
        <dbReference type="Proteomes" id="UP000635477"/>
    </source>
</evidence>
<evidence type="ECO:0000259" key="3">
    <source>
        <dbReference type="PROSITE" id="PS50048"/>
    </source>
</evidence>
<dbReference type="PANTHER" id="PTHR47657">
    <property type="entry name" value="STEROL REGULATORY ELEMENT-BINDING PROTEIN ECM22"/>
    <property type="match status" value="1"/>
</dbReference>
<dbReference type="PROSITE" id="PS00463">
    <property type="entry name" value="ZN2_CY6_FUNGAL_1"/>
    <property type="match status" value="1"/>
</dbReference>
<dbReference type="OrthoDB" id="5419315at2759"/>
<feature type="domain" description="Zn(2)-C6 fungal-type" evidence="3">
    <location>
        <begin position="43"/>
        <end position="73"/>
    </location>
</feature>
<dbReference type="Pfam" id="PF00172">
    <property type="entry name" value="Zn_clus"/>
    <property type="match status" value="1"/>
</dbReference>
<organism evidence="4 5">
    <name type="scientific">Fusarium zealandicum</name>
    <dbReference type="NCBI Taxonomy" id="1053134"/>
    <lineage>
        <taxon>Eukaryota</taxon>
        <taxon>Fungi</taxon>
        <taxon>Dikarya</taxon>
        <taxon>Ascomycota</taxon>
        <taxon>Pezizomycotina</taxon>
        <taxon>Sordariomycetes</taxon>
        <taxon>Hypocreomycetidae</taxon>
        <taxon>Hypocreales</taxon>
        <taxon>Nectriaceae</taxon>
        <taxon>Fusarium</taxon>
        <taxon>Fusarium staphyleae species complex</taxon>
    </lineage>
</organism>
<gene>
    <name evidence="4" type="ORF">FZEAL_10089</name>
</gene>
<comment type="caution">
    <text evidence="4">The sequence shown here is derived from an EMBL/GenBank/DDBJ whole genome shotgun (WGS) entry which is preliminary data.</text>
</comment>
<reference evidence="4" key="2">
    <citation type="submission" date="2020-05" db="EMBL/GenBank/DDBJ databases">
        <authorList>
            <person name="Kim H.-S."/>
            <person name="Proctor R.H."/>
            <person name="Brown D.W."/>
        </authorList>
    </citation>
    <scope>NUCLEOTIDE SEQUENCE</scope>
    <source>
        <strain evidence="4">NRRL 22465</strain>
    </source>
</reference>
<feature type="region of interest" description="Disordered" evidence="2">
    <location>
        <begin position="75"/>
        <end position="98"/>
    </location>
</feature>
<feature type="compositionally biased region" description="Pro residues" evidence="2">
    <location>
        <begin position="75"/>
        <end position="84"/>
    </location>
</feature>
<feature type="compositionally biased region" description="Polar residues" evidence="2">
    <location>
        <begin position="1"/>
        <end position="23"/>
    </location>
</feature>
<accession>A0A8H4XCQ8</accession>
<protein>
    <recommendedName>
        <fullName evidence="3">Zn(2)-C6 fungal-type domain-containing protein</fullName>
    </recommendedName>
</protein>
<dbReference type="Gene3D" id="4.10.240.10">
    <property type="entry name" value="Zn(2)-C6 fungal-type DNA-binding domain"/>
    <property type="match status" value="1"/>
</dbReference>
<dbReference type="GO" id="GO:0008270">
    <property type="term" value="F:zinc ion binding"/>
    <property type="evidence" value="ECO:0007669"/>
    <property type="project" value="InterPro"/>
</dbReference>
<feature type="compositionally biased region" description="Basic residues" evidence="2">
    <location>
        <begin position="30"/>
        <end position="52"/>
    </location>
</feature>
<evidence type="ECO:0000256" key="1">
    <source>
        <dbReference type="ARBA" id="ARBA00023242"/>
    </source>
</evidence>
<keyword evidence="5" id="KW-1185">Reference proteome</keyword>
<reference evidence="4" key="1">
    <citation type="journal article" date="2020" name="BMC Genomics">
        <title>Correction to: Identification and distribution of gene clusters required for synthesis of sphingolipid metabolism inhibitors in diverse species of the filamentous fungus Fusarium.</title>
        <authorList>
            <person name="Kim H.S."/>
            <person name="Lohmar J.M."/>
            <person name="Busman M."/>
            <person name="Brown D.W."/>
            <person name="Naumann T.A."/>
            <person name="Divon H.H."/>
            <person name="Lysoe E."/>
            <person name="Uhlig S."/>
            <person name="Proctor R.H."/>
        </authorList>
    </citation>
    <scope>NUCLEOTIDE SEQUENCE</scope>
    <source>
        <strain evidence="4">NRRL 22465</strain>
    </source>
</reference>
<dbReference type="InterPro" id="IPR001138">
    <property type="entry name" value="Zn2Cys6_DnaBD"/>
</dbReference>
<dbReference type="SMART" id="SM00066">
    <property type="entry name" value="GAL4"/>
    <property type="match status" value="1"/>
</dbReference>
<dbReference type="InterPro" id="IPR052400">
    <property type="entry name" value="Zn2-C6_fungal_TF"/>
</dbReference>
<evidence type="ECO:0000313" key="4">
    <source>
        <dbReference type="EMBL" id="KAF4970232.1"/>
    </source>
</evidence>
<dbReference type="GO" id="GO:0000981">
    <property type="term" value="F:DNA-binding transcription factor activity, RNA polymerase II-specific"/>
    <property type="evidence" value="ECO:0007669"/>
    <property type="project" value="InterPro"/>
</dbReference>
<dbReference type="Proteomes" id="UP000635477">
    <property type="component" value="Unassembled WGS sequence"/>
</dbReference>
<keyword evidence="1" id="KW-0539">Nucleus</keyword>
<dbReference type="SUPFAM" id="SSF57701">
    <property type="entry name" value="Zn2/Cys6 DNA-binding domain"/>
    <property type="match status" value="1"/>
</dbReference>
<feature type="region of interest" description="Disordered" evidence="2">
    <location>
        <begin position="465"/>
        <end position="512"/>
    </location>
</feature>
<feature type="compositionally biased region" description="Basic and acidic residues" evidence="2">
    <location>
        <begin position="466"/>
        <end position="479"/>
    </location>
</feature>
<dbReference type="PROSITE" id="PS50048">
    <property type="entry name" value="ZN2_CY6_FUNGAL_2"/>
    <property type="match status" value="1"/>
</dbReference>
<dbReference type="AlphaFoldDB" id="A0A8H4XCQ8"/>
<dbReference type="CDD" id="cd00067">
    <property type="entry name" value="GAL4"/>
    <property type="match status" value="1"/>
</dbReference>
<dbReference type="EMBL" id="JABEYC010001035">
    <property type="protein sequence ID" value="KAF4970232.1"/>
    <property type="molecule type" value="Genomic_DNA"/>
</dbReference>
<dbReference type="PANTHER" id="PTHR47657:SF7">
    <property type="entry name" value="STEROL REGULATORY ELEMENT-BINDING PROTEIN ECM22"/>
    <property type="match status" value="1"/>
</dbReference>